<dbReference type="GO" id="GO:0006654">
    <property type="term" value="P:phosphatidic acid biosynthetic process"/>
    <property type="evidence" value="ECO:0007669"/>
    <property type="project" value="TreeGrafter"/>
</dbReference>
<dbReference type="PANTHER" id="PTHR10434:SF9">
    <property type="entry name" value="PHOSPHOLIPID_GLYCEROL ACYLTRANSFERASE DOMAIN-CONTAINING PROTEIN"/>
    <property type="match status" value="1"/>
</dbReference>
<evidence type="ECO:0000256" key="2">
    <source>
        <dbReference type="ARBA" id="ARBA00022679"/>
    </source>
</evidence>
<evidence type="ECO:0000313" key="6">
    <source>
        <dbReference type="Proteomes" id="UP000259273"/>
    </source>
</evidence>
<dbReference type="GO" id="GO:0003841">
    <property type="term" value="F:1-acylglycerol-3-phosphate O-acyltransferase activity"/>
    <property type="evidence" value="ECO:0007669"/>
    <property type="project" value="TreeGrafter"/>
</dbReference>
<protein>
    <submittedName>
        <fullName evidence="5">Acyltransferase</fullName>
    </submittedName>
</protein>
<dbReference type="InterPro" id="IPR002123">
    <property type="entry name" value="Plipid/glycerol_acylTrfase"/>
</dbReference>
<dbReference type="STRING" id="1121937.GCA_000423125_01670"/>
<keyword evidence="2 5" id="KW-0808">Transferase</keyword>
<dbReference type="AlphaFoldDB" id="A0A3C1KT47"/>
<comment type="pathway">
    <text evidence="1">Lipid metabolism.</text>
</comment>
<comment type="caution">
    <text evidence="5">The sequence shown here is derived from an EMBL/GenBank/DDBJ whole genome shotgun (WGS) entry which is preliminary data.</text>
</comment>
<feature type="domain" description="Phospholipid/glycerol acyltransferase" evidence="4">
    <location>
        <begin position="28"/>
        <end position="140"/>
    </location>
</feature>
<dbReference type="CDD" id="cd07988">
    <property type="entry name" value="LPLAT_ABO13168-like"/>
    <property type="match status" value="1"/>
</dbReference>
<organism evidence="5 6">
    <name type="scientific">Haliea salexigens</name>
    <dbReference type="NCBI Taxonomy" id="287487"/>
    <lineage>
        <taxon>Bacteria</taxon>
        <taxon>Pseudomonadati</taxon>
        <taxon>Pseudomonadota</taxon>
        <taxon>Gammaproteobacteria</taxon>
        <taxon>Cellvibrionales</taxon>
        <taxon>Halieaceae</taxon>
        <taxon>Haliea</taxon>
    </lineage>
</organism>
<dbReference type="Proteomes" id="UP000259273">
    <property type="component" value="Unassembled WGS sequence"/>
</dbReference>
<dbReference type="PANTHER" id="PTHR10434">
    <property type="entry name" value="1-ACYL-SN-GLYCEROL-3-PHOSPHATE ACYLTRANSFERASE"/>
    <property type="match status" value="1"/>
</dbReference>
<reference evidence="5 6" key="1">
    <citation type="journal article" date="2018" name="Nat. Biotechnol.">
        <title>A standardized bacterial taxonomy based on genome phylogeny substantially revises the tree of life.</title>
        <authorList>
            <person name="Parks D.H."/>
            <person name="Chuvochina M."/>
            <person name="Waite D.W."/>
            <person name="Rinke C."/>
            <person name="Skarshewski A."/>
            <person name="Chaumeil P.A."/>
            <person name="Hugenholtz P."/>
        </authorList>
    </citation>
    <scope>NUCLEOTIDE SEQUENCE [LARGE SCALE GENOMIC DNA]</scope>
    <source>
        <strain evidence="5">UBA9158</strain>
    </source>
</reference>
<gene>
    <name evidence="5" type="ORF">DCP75_16960</name>
</gene>
<keyword evidence="3 5" id="KW-0012">Acyltransferase</keyword>
<proteinExistence type="predicted"/>
<accession>A0A3C1KT47</accession>
<sequence length="190" mass="21601">MKQKIARWLLRRAGWSLEGVRPAHARYVLIAAPHTSNWDFPLMLLFAAAFDIQVRWMGKHSLFVWPAGWFMRKLGGMPIVRHRSGNLVASLVEAFQRHPSLVLVVPTEGTRDRAEYWKSGFYHIARQASVPIVPSFLDFSRKRGGFGPALLTTGSVVADMQYFREFYAGMTGKFPANVGPIRLREEADQQ</sequence>
<dbReference type="Pfam" id="PF01553">
    <property type="entry name" value="Acyltransferase"/>
    <property type="match status" value="1"/>
</dbReference>
<evidence type="ECO:0000256" key="1">
    <source>
        <dbReference type="ARBA" id="ARBA00005189"/>
    </source>
</evidence>
<dbReference type="EMBL" id="DMND01000227">
    <property type="protein sequence ID" value="HAN29376.1"/>
    <property type="molecule type" value="Genomic_DNA"/>
</dbReference>
<evidence type="ECO:0000259" key="4">
    <source>
        <dbReference type="SMART" id="SM00563"/>
    </source>
</evidence>
<evidence type="ECO:0000256" key="3">
    <source>
        <dbReference type="ARBA" id="ARBA00023315"/>
    </source>
</evidence>
<evidence type="ECO:0000313" key="5">
    <source>
        <dbReference type="EMBL" id="HAN29376.1"/>
    </source>
</evidence>
<name>A0A3C1KT47_9GAMM</name>
<dbReference type="SMART" id="SM00563">
    <property type="entry name" value="PlsC"/>
    <property type="match status" value="1"/>
</dbReference>
<dbReference type="SUPFAM" id="SSF69593">
    <property type="entry name" value="Glycerol-3-phosphate (1)-acyltransferase"/>
    <property type="match status" value="1"/>
</dbReference>